<accession>A0A3N0EIG9</accession>
<name>A0A3N0EIG9_9ACTN</name>
<dbReference type="OrthoDB" id="3213965at2"/>
<dbReference type="InterPro" id="IPR007527">
    <property type="entry name" value="Znf_SWIM"/>
</dbReference>
<dbReference type="PROSITE" id="PS50966">
    <property type="entry name" value="ZF_SWIM"/>
    <property type="match status" value="1"/>
</dbReference>
<feature type="domain" description="SWIM-type" evidence="2">
    <location>
        <begin position="77"/>
        <end position="117"/>
    </location>
</feature>
<sequence>MTATVAPGDLNEFCTRCGRSLRASSSVRRGYGPTCVSYLHNARDNADLSEFHPWQADKASELLETCGLVPTDHPNVYRAVSSDGSRTYLSTTDGCTCKAGQYRVPCYHRASVTMLRATRKTRRRRARAPR</sequence>
<dbReference type="RefSeq" id="WP_123199486.1">
    <property type="nucleotide sequence ID" value="NZ_RJMB01000001.1"/>
</dbReference>
<dbReference type="InterPro" id="IPR046053">
    <property type="entry name" value="DUF6011"/>
</dbReference>
<comment type="caution">
    <text evidence="3">The sequence shown here is derived from an EMBL/GenBank/DDBJ whole genome shotgun (WGS) entry which is preliminary data.</text>
</comment>
<dbReference type="GO" id="GO:0008270">
    <property type="term" value="F:zinc ion binding"/>
    <property type="evidence" value="ECO:0007669"/>
    <property type="project" value="UniProtKB-KW"/>
</dbReference>
<keyword evidence="4" id="KW-1185">Reference proteome</keyword>
<keyword evidence="1" id="KW-0862">Zinc</keyword>
<keyword evidence="1" id="KW-0479">Metal-binding</keyword>
<evidence type="ECO:0000313" key="4">
    <source>
        <dbReference type="Proteomes" id="UP000269198"/>
    </source>
</evidence>
<evidence type="ECO:0000256" key="1">
    <source>
        <dbReference type="PROSITE-ProRule" id="PRU00325"/>
    </source>
</evidence>
<dbReference type="Proteomes" id="UP000269198">
    <property type="component" value="Unassembled WGS sequence"/>
</dbReference>
<proteinExistence type="predicted"/>
<dbReference type="AlphaFoldDB" id="A0A3N0EIG9"/>
<gene>
    <name evidence="3" type="ORF">EFW17_02110</name>
</gene>
<keyword evidence="1" id="KW-0863">Zinc-finger</keyword>
<dbReference type="Pfam" id="PF19474">
    <property type="entry name" value="DUF6011"/>
    <property type="match status" value="1"/>
</dbReference>
<dbReference type="EMBL" id="RJMB01000001">
    <property type="protein sequence ID" value="RNL87621.1"/>
    <property type="molecule type" value="Genomic_DNA"/>
</dbReference>
<organism evidence="3 4">
    <name type="scientific">Halostreptopolyspora alba</name>
    <dbReference type="NCBI Taxonomy" id="2487137"/>
    <lineage>
        <taxon>Bacteria</taxon>
        <taxon>Bacillati</taxon>
        <taxon>Actinomycetota</taxon>
        <taxon>Actinomycetes</taxon>
        <taxon>Streptosporangiales</taxon>
        <taxon>Nocardiopsidaceae</taxon>
        <taxon>Halostreptopolyspora</taxon>
    </lineage>
</organism>
<evidence type="ECO:0000313" key="3">
    <source>
        <dbReference type="EMBL" id="RNL87621.1"/>
    </source>
</evidence>
<reference evidence="3 4" key="1">
    <citation type="submission" date="2018-11" db="EMBL/GenBank/DDBJ databases">
        <title>The genome draft of YIM 96095.</title>
        <authorList>
            <person name="Tang S.-K."/>
            <person name="Chunyu W.-X."/>
            <person name="Feng Y.-Z."/>
        </authorList>
    </citation>
    <scope>NUCLEOTIDE SEQUENCE [LARGE SCALE GENOMIC DNA]</scope>
    <source>
        <strain evidence="3 4">YIM 96095</strain>
    </source>
</reference>
<evidence type="ECO:0000259" key="2">
    <source>
        <dbReference type="PROSITE" id="PS50966"/>
    </source>
</evidence>
<protein>
    <recommendedName>
        <fullName evidence="2">SWIM-type domain-containing protein</fullName>
    </recommendedName>
</protein>